<dbReference type="Pfam" id="PF00501">
    <property type="entry name" value="AMP-binding"/>
    <property type="match status" value="1"/>
</dbReference>
<feature type="domain" description="AMP-binding enzyme C-terminal" evidence="4">
    <location>
        <begin position="347"/>
        <end position="421"/>
    </location>
</feature>
<protein>
    <submittedName>
        <fullName evidence="5">Acyl-CoA synthetases (AMP-forming)/AMP-acid ligases II</fullName>
    </submittedName>
</protein>
<evidence type="ECO:0000259" key="3">
    <source>
        <dbReference type="Pfam" id="PF00501"/>
    </source>
</evidence>
<dbReference type="Pfam" id="PF13193">
    <property type="entry name" value="AMP-binding_C"/>
    <property type="match status" value="1"/>
</dbReference>
<dbReference type="Gene3D" id="3.40.50.12780">
    <property type="entry name" value="N-terminal domain of ligase-like"/>
    <property type="match status" value="1"/>
</dbReference>
<dbReference type="SUPFAM" id="SSF56801">
    <property type="entry name" value="Acetyl-CoA synthetase-like"/>
    <property type="match status" value="1"/>
</dbReference>
<evidence type="ECO:0000256" key="2">
    <source>
        <dbReference type="ARBA" id="ARBA00022598"/>
    </source>
</evidence>
<dbReference type="AlphaFoldDB" id="E7C6X1"/>
<evidence type="ECO:0000256" key="1">
    <source>
        <dbReference type="ARBA" id="ARBA00006432"/>
    </source>
</evidence>
<reference evidence="5" key="1">
    <citation type="submission" date="2010-01" db="EMBL/GenBank/DDBJ databases">
        <title>Genome fragments of uncultured bacteria from the North Pacific subtropical Gyre.</title>
        <authorList>
            <person name="Pham V.D."/>
            <person name="Delong E.F."/>
        </authorList>
    </citation>
    <scope>NUCLEOTIDE SEQUENCE</scope>
</reference>
<evidence type="ECO:0000259" key="4">
    <source>
        <dbReference type="Pfam" id="PF13193"/>
    </source>
</evidence>
<evidence type="ECO:0000313" key="5">
    <source>
        <dbReference type="EMBL" id="ADI23195.1"/>
    </source>
</evidence>
<dbReference type="InterPro" id="IPR045851">
    <property type="entry name" value="AMP-bd_C_sf"/>
</dbReference>
<accession>E7C6X1</accession>
<dbReference type="PROSITE" id="PS00455">
    <property type="entry name" value="AMP_BINDING"/>
    <property type="match status" value="1"/>
</dbReference>
<dbReference type="GO" id="GO:0006631">
    <property type="term" value="P:fatty acid metabolic process"/>
    <property type="evidence" value="ECO:0007669"/>
    <property type="project" value="TreeGrafter"/>
</dbReference>
<dbReference type="EMBL" id="GU568008">
    <property type="protein sequence ID" value="ADI23195.1"/>
    <property type="molecule type" value="Genomic_DNA"/>
</dbReference>
<dbReference type="PANTHER" id="PTHR43201">
    <property type="entry name" value="ACYL-COA SYNTHETASE"/>
    <property type="match status" value="1"/>
</dbReference>
<dbReference type="CDD" id="cd04433">
    <property type="entry name" value="AFD_class_I"/>
    <property type="match status" value="1"/>
</dbReference>
<dbReference type="Gene3D" id="3.30.300.30">
    <property type="match status" value="1"/>
</dbReference>
<dbReference type="InterPro" id="IPR020845">
    <property type="entry name" value="AMP-binding_CS"/>
</dbReference>
<keyword evidence="2 5" id="KW-0436">Ligase</keyword>
<dbReference type="PANTHER" id="PTHR43201:SF5">
    <property type="entry name" value="MEDIUM-CHAIN ACYL-COA LIGASE ACSF2, MITOCHONDRIAL"/>
    <property type="match status" value="1"/>
</dbReference>
<comment type="similarity">
    <text evidence="1">Belongs to the ATP-dependent AMP-binding enzyme family.</text>
</comment>
<dbReference type="InterPro" id="IPR042099">
    <property type="entry name" value="ANL_N_sf"/>
</dbReference>
<dbReference type="InterPro" id="IPR025110">
    <property type="entry name" value="AMP-bd_C"/>
</dbReference>
<proteinExistence type="inferred from homology"/>
<organism evidence="5">
    <name type="scientific">uncultured Gemmatimonadales bacterium HF0770_11C06</name>
    <dbReference type="NCBI Taxonomy" id="723616"/>
    <lineage>
        <taxon>Bacteria</taxon>
        <taxon>Pseudomonadati</taxon>
        <taxon>Gemmatimonadota</taxon>
        <taxon>Gemmatimonadia</taxon>
        <taxon>Gemmatimonadales</taxon>
        <taxon>environmental samples</taxon>
    </lineage>
</organism>
<feature type="domain" description="AMP-dependent synthetase/ligase" evidence="3">
    <location>
        <begin position="3"/>
        <end position="297"/>
    </location>
</feature>
<dbReference type="InterPro" id="IPR000873">
    <property type="entry name" value="AMP-dep_synth/lig_dom"/>
</dbReference>
<name>E7C6X1_9BACT</name>
<dbReference type="GO" id="GO:0031956">
    <property type="term" value="F:medium-chain fatty acid-CoA ligase activity"/>
    <property type="evidence" value="ECO:0007669"/>
    <property type="project" value="TreeGrafter"/>
</dbReference>
<sequence>MLTSRSPDAVALFFGLMKAGGCPCFLEPGLDTKALCGRMAAVGLRRLVLEGEAETLAGDFEGGVVTVHCLASMLSRETDSGGDGESLTADDLAMMQFTSGSTGQPRGVLLTHGNLCSNADGIIARTSLGPRERLLHVMPLHHTNGVNNQLVAPLIAGASIVLVEAFRATDIEGQIAEYGATYMTGVPTMYSRVLPHLHDRAKRRSLKFLRCGSAPITVSLHRQIEAAFGVPLIVSYGVSEATCTSTMNPPTDRRIGSVGTVLRGQEIRLFRPATGEEVAEGCEGEIAIGGPSVMRGYVGDVGDQPVRDGWLRSGDLGRVDRDGYLIITGRLKDVIIRAGENLPPHVIEAVLEQHPAVRACCVVGVPHVDLGEVPVAFIQARPEERVSVDELKALVGAELSRIYIPSDIRFVEAWPETSIGKVDRRALKAVLGVA</sequence>